<dbReference type="SUPFAM" id="SSF81296">
    <property type="entry name" value="E set domains"/>
    <property type="match status" value="1"/>
</dbReference>
<dbReference type="Pfam" id="PF17999">
    <property type="entry name" value="PulA_N1"/>
    <property type="match status" value="1"/>
</dbReference>
<dbReference type="SUPFAM" id="SSF51445">
    <property type="entry name" value="(Trans)glycosidases"/>
    <property type="match status" value="1"/>
</dbReference>
<dbReference type="InterPro" id="IPR011840">
    <property type="entry name" value="PulA_typeI"/>
</dbReference>
<sequence>MLKVKRPFEAYLDEMNKITILLPHTYGTSRTFFIREGNHVWELKIAQIISLPDAMKYECYMEDPLDVGKYYTVRDERNEETDLQIGAVIRTNVFDEKYYYDGSDLGACYEKEKTTFKMWAPTARLAKVRIYKNDKEYTDHEMKRGENGVWSSVLQGDFERAQYTFLVCINLIWNEAVDPYVKSVSVNGKYGIVVDPAKTYIKRQNMLPKLDSVTDAILYEVHIRDATIHPNSGVTKKGTYAGLTEEHTKGKLGTETAFSYIKELGITHVEILPLHHFAGVDEMKPLEMYNWGYNPLYYNAPTGVYASNPTDPYNRIKECKQCIETFHEHGLRVILDVVYNHVYERETSSFEKLVPGYYFRHDENGMPSNGTGVGNDIASERKMMRKFIIDSVLYWLTEYNVDGFRFDLMGVLDVETVNELEKEVKKIKHDALLLGEGWDLQTPLSVEKKATLHNAHKMPRIAQFNDQFRDAIKGSTFDVSRRGFAFGESIDLKHLQYVLAGSLINEKGEGLFLEPIQSINYVECHDNMTMWDKLVRSNQEAEEVQKRRHRLATAMTLFSQGIPFLHAGQEFYRSKKGNENSYNAPDEINQLDWDQKEKEMETIAYIQGLIAIRKTHRAFRLPATDLIKKHMTFLQTPPTVVAYHLQNVGEFGQWKEIVVLFHNGLQRETVSLPKDEMWHILADSEQANIKPISSFQGREFQMAPISSYILAIM</sequence>
<dbReference type="NCBIfam" id="TIGR02104">
    <property type="entry name" value="pulA_typeI"/>
    <property type="match status" value="1"/>
</dbReference>
<dbReference type="InterPro" id="IPR017853">
    <property type="entry name" value="GH"/>
</dbReference>
<dbReference type="AlphaFoldDB" id="A0AA44QDJ1"/>
<evidence type="ECO:0000256" key="1">
    <source>
        <dbReference type="ARBA" id="ARBA00008061"/>
    </source>
</evidence>
<dbReference type="GO" id="GO:0004553">
    <property type="term" value="F:hydrolase activity, hydrolyzing O-glycosyl compounds"/>
    <property type="evidence" value="ECO:0007669"/>
    <property type="project" value="InterPro"/>
</dbReference>
<dbReference type="InterPro" id="IPR004193">
    <property type="entry name" value="Glyco_hydro_13_N"/>
</dbReference>
<accession>A0AA44QDJ1</accession>
<dbReference type="Gene3D" id="2.60.40.1180">
    <property type="entry name" value="Golgi alpha-mannosidase II"/>
    <property type="match status" value="1"/>
</dbReference>
<dbReference type="Gene3D" id="2.60.40.2320">
    <property type="match status" value="1"/>
</dbReference>
<dbReference type="InterPro" id="IPR013783">
    <property type="entry name" value="Ig-like_fold"/>
</dbReference>
<dbReference type="InterPro" id="IPR014756">
    <property type="entry name" value="Ig_E-set"/>
</dbReference>
<dbReference type="Pfam" id="PF02922">
    <property type="entry name" value="CBM_48"/>
    <property type="match status" value="1"/>
</dbReference>
<dbReference type="CDD" id="cd11341">
    <property type="entry name" value="AmyAc_Pullulanase_LD-like"/>
    <property type="match status" value="1"/>
</dbReference>
<dbReference type="SMART" id="SM00642">
    <property type="entry name" value="Aamy"/>
    <property type="match status" value="1"/>
</dbReference>
<evidence type="ECO:0000259" key="2">
    <source>
        <dbReference type="SMART" id="SM00642"/>
    </source>
</evidence>
<protein>
    <submittedName>
        <fullName evidence="3">Type I pullulanase</fullName>
    </submittedName>
</protein>
<proteinExistence type="inferred from homology"/>
<dbReference type="PANTHER" id="PTHR43002">
    <property type="entry name" value="GLYCOGEN DEBRANCHING ENZYME"/>
    <property type="match status" value="1"/>
</dbReference>
<evidence type="ECO:0000313" key="4">
    <source>
        <dbReference type="Proteomes" id="UP000226357"/>
    </source>
</evidence>
<organism evidence="3 4">
    <name type="scientific">Bacillus cereus</name>
    <dbReference type="NCBI Taxonomy" id="1396"/>
    <lineage>
        <taxon>Bacteria</taxon>
        <taxon>Bacillati</taxon>
        <taxon>Bacillota</taxon>
        <taxon>Bacilli</taxon>
        <taxon>Bacillales</taxon>
        <taxon>Bacillaceae</taxon>
        <taxon>Bacillus</taxon>
        <taxon>Bacillus cereus group</taxon>
    </lineage>
</organism>
<gene>
    <name evidence="3" type="primary">pulA</name>
    <name evidence="3" type="ORF">COK38_03460</name>
</gene>
<feature type="domain" description="Glycosyl hydrolase family 13 catalytic" evidence="2">
    <location>
        <begin position="227"/>
        <end position="613"/>
    </location>
</feature>
<dbReference type="Pfam" id="PF21653">
    <property type="entry name" value="pulA_all-beta"/>
    <property type="match status" value="1"/>
</dbReference>
<dbReference type="Gene3D" id="3.20.20.80">
    <property type="entry name" value="Glycosidases"/>
    <property type="match status" value="1"/>
</dbReference>
<dbReference type="Proteomes" id="UP000226357">
    <property type="component" value="Unassembled WGS sequence"/>
</dbReference>
<comment type="similarity">
    <text evidence="1">Belongs to the glycosyl hydrolase 13 family.</text>
</comment>
<reference evidence="3 4" key="1">
    <citation type="submission" date="2017-09" db="EMBL/GenBank/DDBJ databases">
        <title>Large-scale bioinformatics analysis of Bacillus genomes uncovers conserved roles of natural products in bacterial physiology.</title>
        <authorList>
            <consortium name="Agbiome Team Llc"/>
            <person name="Bleich R.M."/>
            <person name="Grubbs K.J."/>
            <person name="Santa Maria K.C."/>
            <person name="Allen S.E."/>
            <person name="Farag S."/>
            <person name="Shank E.A."/>
            <person name="Bowers A."/>
        </authorList>
    </citation>
    <scope>NUCLEOTIDE SEQUENCE [LARGE SCALE GENOMIC DNA]</scope>
    <source>
        <strain evidence="3 4">AFS067272</strain>
    </source>
</reference>
<dbReference type="EMBL" id="NVBO01000027">
    <property type="protein sequence ID" value="PFS06184.1"/>
    <property type="molecule type" value="Genomic_DNA"/>
</dbReference>
<dbReference type="InterPro" id="IPR013780">
    <property type="entry name" value="Glyco_hydro_b"/>
</dbReference>
<dbReference type="InterPro" id="IPR006047">
    <property type="entry name" value="GH13_cat_dom"/>
</dbReference>
<dbReference type="CDD" id="cd02860">
    <property type="entry name" value="E_set_Pullulanase"/>
    <property type="match status" value="1"/>
</dbReference>
<dbReference type="GO" id="GO:0005975">
    <property type="term" value="P:carbohydrate metabolic process"/>
    <property type="evidence" value="ECO:0007669"/>
    <property type="project" value="InterPro"/>
</dbReference>
<comment type="caution">
    <text evidence="3">The sequence shown here is derived from an EMBL/GenBank/DDBJ whole genome shotgun (WGS) entry which is preliminary data.</text>
</comment>
<name>A0AA44QDJ1_BACCE</name>
<dbReference type="InterPro" id="IPR040697">
    <property type="entry name" value="PulA_N1"/>
</dbReference>
<evidence type="ECO:0000313" key="3">
    <source>
        <dbReference type="EMBL" id="PFS06184.1"/>
    </source>
</evidence>
<dbReference type="Gene3D" id="2.60.40.10">
    <property type="entry name" value="Immunoglobulins"/>
    <property type="match status" value="1"/>
</dbReference>
<dbReference type="RefSeq" id="WP_098522770.1">
    <property type="nucleotide sequence ID" value="NZ_NUYJ01000022.1"/>
</dbReference>
<dbReference type="InterPro" id="IPR049117">
    <property type="entry name" value="pulA_all-beta"/>
</dbReference>